<dbReference type="AlphaFoldDB" id="A0AAP0KAF0"/>
<name>A0AAP0KAF0_9MAGN</name>
<proteinExistence type="predicted"/>
<gene>
    <name evidence="2" type="ORF">Scep_007082</name>
</gene>
<feature type="chain" id="PRO_5042927548" description="Secreted protein" evidence="1">
    <location>
        <begin position="17"/>
        <end position="90"/>
    </location>
</feature>
<dbReference type="EMBL" id="JBBNAG010000003">
    <property type="protein sequence ID" value="KAK9148325.1"/>
    <property type="molecule type" value="Genomic_DNA"/>
</dbReference>
<evidence type="ECO:0008006" key="4">
    <source>
        <dbReference type="Google" id="ProtNLM"/>
    </source>
</evidence>
<evidence type="ECO:0000256" key="1">
    <source>
        <dbReference type="SAM" id="SignalP"/>
    </source>
</evidence>
<reference evidence="2 3" key="1">
    <citation type="submission" date="2024-01" db="EMBL/GenBank/DDBJ databases">
        <title>Genome assemblies of Stephania.</title>
        <authorList>
            <person name="Yang L."/>
        </authorList>
    </citation>
    <scope>NUCLEOTIDE SEQUENCE [LARGE SCALE GENOMIC DNA]</scope>
    <source>
        <strain evidence="2">JXDWG</strain>
        <tissue evidence="2">Leaf</tissue>
    </source>
</reference>
<organism evidence="2 3">
    <name type="scientific">Stephania cephalantha</name>
    <dbReference type="NCBI Taxonomy" id="152367"/>
    <lineage>
        <taxon>Eukaryota</taxon>
        <taxon>Viridiplantae</taxon>
        <taxon>Streptophyta</taxon>
        <taxon>Embryophyta</taxon>
        <taxon>Tracheophyta</taxon>
        <taxon>Spermatophyta</taxon>
        <taxon>Magnoliopsida</taxon>
        <taxon>Ranunculales</taxon>
        <taxon>Menispermaceae</taxon>
        <taxon>Menispermoideae</taxon>
        <taxon>Cissampelideae</taxon>
        <taxon>Stephania</taxon>
    </lineage>
</organism>
<keyword evidence="1" id="KW-0732">Signal</keyword>
<evidence type="ECO:0000313" key="2">
    <source>
        <dbReference type="EMBL" id="KAK9148325.1"/>
    </source>
</evidence>
<comment type="caution">
    <text evidence="2">The sequence shown here is derived from an EMBL/GenBank/DDBJ whole genome shotgun (WGS) entry which is preliminary data.</text>
</comment>
<keyword evidence="3" id="KW-1185">Reference proteome</keyword>
<dbReference type="Proteomes" id="UP001419268">
    <property type="component" value="Unassembled WGS sequence"/>
</dbReference>
<protein>
    <recommendedName>
        <fullName evidence="4">Secreted protein</fullName>
    </recommendedName>
</protein>
<sequence>MNLLLALLCLPAVVNTYWISLGIVEMVLGWIEYCGAKRLELLNILRALVASHAHVVHVAQEVPTATLVIQEEQATSILRPRVESVVTALV</sequence>
<accession>A0AAP0KAF0</accession>
<feature type="signal peptide" evidence="1">
    <location>
        <begin position="1"/>
        <end position="16"/>
    </location>
</feature>
<evidence type="ECO:0000313" key="3">
    <source>
        <dbReference type="Proteomes" id="UP001419268"/>
    </source>
</evidence>